<sequence>MADFVLEYSRRPNQHHESSEQEWWTLRVDGASRSSGSGVGLLLQSPTGEHLEQPSGWDSPRLTMKQNTRPSCPDWTSPCAIRLQTPDLQRLATSEYLRTGTLPEDPKQAHKIRVQAARFTLIGGHLYKRSFTGPYLRCLGHSEAQYVLAELHEGICGNHTGGRSLAHRAHSQGYYWPTMKKDAAAYVQKCPWPFAQWGMDIVGPLPAAPAQKKFLLVATDYFSKWVEAEAYASIKDKDVTKFHCIQEFLFGIEYPEFILHATLSSKQWPGGSHKQNSNQCLKEKAGASQREVGGGLPGVLWAYRTTPGRPTGNTPFALTYGMDAVIPTEIGLPTIRTDAAKQKDANTELGRNLDWADEVRESASIRMADYQQRHQRITIEKSGPETSKMVR</sequence>
<dbReference type="InterPro" id="IPR036397">
    <property type="entry name" value="RNaseH_sf"/>
</dbReference>
<feature type="region of interest" description="Disordered" evidence="1">
    <location>
        <begin position="1"/>
        <end position="21"/>
    </location>
</feature>
<dbReference type="InterPro" id="IPR041588">
    <property type="entry name" value="Integrase_H2C2"/>
</dbReference>
<organism evidence="3 4">
    <name type="scientific">Vitis vinifera</name>
    <name type="common">Grape</name>
    <dbReference type="NCBI Taxonomy" id="29760"/>
    <lineage>
        <taxon>Eukaryota</taxon>
        <taxon>Viridiplantae</taxon>
        <taxon>Streptophyta</taxon>
        <taxon>Embryophyta</taxon>
        <taxon>Tracheophyta</taxon>
        <taxon>Spermatophyta</taxon>
        <taxon>Magnoliopsida</taxon>
        <taxon>eudicotyledons</taxon>
        <taxon>Gunneridae</taxon>
        <taxon>Pentapetalae</taxon>
        <taxon>rosids</taxon>
        <taxon>Vitales</taxon>
        <taxon>Vitaceae</taxon>
        <taxon>Viteae</taxon>
        <taxon>Vitis</taxon>
    </lineage>
</organism>
<gene>
    <name evidence="3" type="ORF">CK203_081262</name>
</gene>
<feature type="region of interest" description="Disordered" evidence="1">
    <location>
        <begin position="46"/>
        <end position="70"/>
    </location>
</feature>
<accession>A0A438DAP3</accession>
<evidence type="ECO:0000313" key="4">
    <source>
        <dbReference type="Proteomes" id="UP000288805"/>
    </source>
</evidence>
<dbReference type="EMBL" id="QGNW01001714">
    <property type="protein sequence ID" value="RVW32530.1"/>
    <property type="molecule type" value="Genomic_DNA"/>
</dbReference>
<comment type="caution">
    <text evidence="3">The sequence shown here is derived from an EMBL/GenBank/DDBJ whole genome shotgun (WGS) entry which is preliminary data.</text>
</comment>
<evidence type="ECO:0000256" key="1">
    <source>
        <dbReference type="SAM" id="MobiDB-lite"/>
    </source>
</evidence>
<dbReference type="InterPro" id="IPR012337">
    <property type="entry name" value="RNaseH-like_sf"/>
</dbReference>
<dbReference type="PANTHER" id="PTHR48475:SF2">
    <property type="entry name" value="RIBONUCLEASE H"/>
    <property type="match status" value="1"/>
</dbReference>
<reference evidence="3 4" key="1">
    <citation type="journal article" date="2018" name="PLoS Genet.">
        <title>Population sequencing reveals clonal diversity and ancestral inbreeding in the grapevine cultivar Chardonnay.</title>
        <authorList>
            <person name="Roach M.J."/>
            <person name="Johnson D.L."/>
            <person name="Bohlmann J."/>
            <person name="van Vuuren H.J."/>
            <person name="Jones S.J."/>
            <person name="Pretorius I.S."/>
            <person name="Schmidt S.A."/>
            <person name="Borneman A.R."/>
        </authorList>
    </citation>
    <scope>NUCLEOTIDE SEQUENCE [LARGE SCALE GENOMIC DNA]</scope>
    <source>
        <strain evidence="4">cv. Chardonnay</strain>
        <tissue evidence="3">Leaf</tissue>
    </source>
</reference>
<evidence type="ECO:0000259" key="2">
    <source>
        <dbReference type="Pfam" id="PF17921"/>
    </source>
</evidence>
<evidence type="ECO:0000313" key="3">
    <source>
        <dbReference type="EMBL" id="RVW32530.1"/>
    </source>
</evidence>
<dbReference type="AlphaFoldDB" id="A0A438DAP3"/>
<dbReference type="GO" id="GO:0003676">
    <property type="term" value="F:nucleic acid binding"/>
    <property type="evidence" value="ECO:0007669"/>
    <property type="project" value="InterPro"/>
</dbReference>
<dbReference type="SUPFAM" id="SSF53098">
    <property type="entry name" value="Ribonuclease H-like"/>
    <property type="match status" value="1"/>
</dbReference>
<name>A0A438DAP3_VITVI</name>
<dbReference type="PANTHER" id="PTHR48475">
    <property type="entry name" value="RIBONUCLEASE H"/>
    <property type="match status" value="1"/>
</dbReference>
<proteinExistence type="predicted"/>
<feature type="domain" description="Integrase zinc-binding" evidence="2">
    <location>
        <begin position="141"/>
        <end position="191"/>
    </location>
</feature>
<dbReference type="Proteomes" id="UP000288805">
    <property type="component" value="Unassembled WGS sequence"/>
</dbReference>
<dbReference type="Gene3D" id="3.30.420.10">
    <property type="entry name" value="Ribonuclease H-like superfamily/Ribonuclease H"/>
    <property type="match status" value="2"/>
</dbReference>
<dbReference type="Gene3D" id="1.10.340.70">
    <property type="match status" value="1"/>
</dbReference>
<protein>
    <recommendedName>
        <fullName evidence="2">Integrase zinc-binding domain-containing protein</fullName>
    </recommendedName>
</protein>
<dbReference type="Pfam" id="PF17921">
    <property type="entry name" value="Integrase_H2C2"/>
    <property type="match status" value="1"/>
</dbReference>
<feature type="compositionally biased region" description="Basic and acidic residues" evidence="1">
    <location>
        <begin position="8"/>
        <end position="19"/>
    </location>
</feature>